<dbReference type="Pfam" id="PF00651">
    <property type="entry name" value="BTB"/>
    <property type="match status" value="1"/>
</dbReference>
<dbReference type="InterPro" id="IPR000210">
    <property type="entry name" value="BTB/POZ_dom"/>
</dbReference>
<keyword evidence="3" id="KW-1185">Reference proteome</keyword>
<comment type="caution">
    <text evidence="2">The sequence shown here is derived from an EMBL/GenBank/DDBJ whole genome shotgun (WGS) entry which is preliminary data.</text>
</comment>
<feature type="domain" description="BTB" evidence="1">
    <location>
        <begin position="222"/>
        <end position="289"/>
    </location>
</feature>
<dbReference type="SUPFAM" id="SSF54695">
    <property type="entry name" value="POZ domain"/>
    <property type="match status" value="1"/>
</dbReference>
<gene>
    <name evidence="2" type="primary">mel-26_6</name>
    <name evidence="2" type="ORF">TNCT_283781</name>
</gene>
<dbReference type="InterPro" id="IPR011333">
    <property type="entry name" value="SKP1/BTB/POZ_sf"/>
</dbReference>
<evidence type="ECO:0000259" key="1">
    <source>
        <dbReference type="PROSITE" id="PS50097"/>
    </source>
</evidence>
<reference evidence="2" key="1">
    <citation type="submission" date="2020-07" db="EMBL/GenBank/DDBJ databases">
        <title>Multicomponent nature underlies the extraordinary mechanical properties of spider dragline silk.</title>
        <authorList>
            <person name="Kono N."/>
            <person name="Nakamura H."/>
            <person name="Mori M."/>
            <person name="Yoshida Y."/>
            <person name="Ohtoshi R."/>
            <person name="Malay A.D."/>
            <person name="Moran D.A.P."/>
            <person name="Tomita M."/>
            <person name="Numata K."/>
            <person name="Arakawa K."/>
        </authorList>
    </citation>
    <scope>NUCLEOTIDE SEQUENCE</scope>
</reference>
<dbReference type="OrthoDB" id="6434573at2759"/>
<dbReference type="PANTHER" id="PTHR24413">
    <property type="entry name" value="SPECKLE-TYPE POZ PROTEIN"/>
    <property type="match status" value="1"/>
</dbReference>
<dbReference type="EMBL" id="BMAO01027153">
    <property type="protein sequence ID" value="GFR14848.1"/>
    <property type="molecule type" value="Genomic_DNA"/>
</dbReference>
<dbReference type="PROSITE" id="PS50097">
    <property type="entry name" value="BTB"/>
    <property type="match status" value="1"/>
</dbReference>
<accession>A0A8X6H0R0</accession>
<dbReference type="SMART" id="SM00225">
    <property type="entry name" value="BTB"/>
    <property type="match status" value="1"/>
</dbReference>
<proteinExistence type="predicted"/>
<dbReference type="Gene3D" id="3.30.710.10">
    <property type="entry name" value="Potassium Channel Kv1.1, Chain A"/>
    <property type="match status" value="1"/>
</dbReference>
<evidence type="ECO:0000313" key="2">
    <source>
        <dbReference type="EMBL" id="GFR14848.1"/>
    </source>
</evidence>
<protein>
    <submittedName>
        <fullName evidence="2">Protein maternal effect lethal 26</fullName>
    </submittedName>
</protein>
<evidence type="ECO:0000313" key="3">
    <source>
        <dbReference type="Proteomes" id="UP000887116"/>
    </source>
</evidence>
<sequence length="390" mass="44651">MSEMIPNNDEVNTREEDRERNFKWIVENVCKFSKRLFSSEIFSETACKPEFRLVARLNEMFSEEHVTNVSIGLQRIDSGEATIHVAFDIELLNLNGDIYCQKTSSFLCSPGGAPYYIFSELFSDSPQKLTLPNVATGISSNDKHELIGLKGKRLVASRGKVGNIFILPNGVLVVEGHVKTVVCGVYEKRLTLEEIREKRRQKNHADRLLMDIAGVYKTGIMTDVELLVDGRIIKAHKFILQSRSPVFRKMFEHNTTEKDAGSIEVTDVAFIPLQALVWYLYTGEVQRLPFEDVCDLYETADKYEVFMLQQACSESLLSFIDQDTVCRILVLSDLHNDIILRQHATMYTLCNFLEVREKADWELTVRTHQRIASDILEKVCRFSGKLFSIK</sequence>
<dbReference type="Gene3D" id="1.25.40.420">
    <property type="match status" value="1"/>
</dbReference>
<dbReference type="Proteomes" id="UP000887116">
    <property type="component" value="Unassembled WGS sequence"/>
</dbReference>
<dbReference type="CDD" id="cd18186">
    <property type="entry name" value="BTB_POZ_ZBTB_KLHL-like"/>
    <property type="match status" value="1"/>
</dbReference>
<dbReference type="AlphaFoldDB" id="A0A8X6H0R0"/>
<organism evidence="2 3">
    <name type="scientific">Trichonephila clavata</name>
    <name type="common">Joro spider</name>
    <name type="synonym">Nephila clavata</name>
    <dbReference type="NCBI Taxonomy" id="2740835"/>
    <lineage>
        <taxon>Eukaryota</taxon>
        <taxon>Metazoa</taxon>
        <taxon>Ecdysozoa</taxon>
        <taxon>Arthropoda</taxon>
        <taxon>Chelicerata</taxon>
        <taxon>Arachnida</taxon>
        <taxon>Araneae</taxon>
        <taxon>Araneomorphae</taxon>
        <taxon>Entelegynae</taxon>
        <taxon>Araneoidea</taxon>
        <taxon>Nephilidae</taxon>
        <taxon>Trichonephila</taxon>
    </lineage>
</organism>
<name>A0A8X6H0R0_TRICU</name>